<name>A0A101M4A4_PICGL</name>
<proteinExistence type="predicted"/>
<sequence length="69" mass="7549">MKSITGQKSSKFHLRLVGCNLPERSRCQTISFGLDLEQRTLAVLPSRPYLKCIPGFVIGLVITISATSA</sequence>
<accession>A0A101M4A4</accession>
<keyword evidence="1" id="KW-0496">Mitochondrion</keyword>
<geneLocation type="mitochondrion" evidence="1"/>
<reference evidence="1" key="1">
    <citation type="journal article" date="2015" name="Genome Biol. Evol.">
        <title>Organellar Genomes of White Spruce (Picea glauca): Assembly and Annotation.</title>
        <authorList>
            <person name="Jackman S.D."/>
            <person name="Warren R.L."/>
            <person name="Gibb E.A."/>
            <person name="Vandervalk B.P."/>
            <person name="Mohamadi H."/>
            <person name="Chu J."/>
            <person name="Raymond A."/>
            <person name="Pleasance S."/>
            <person name="Coope R."/>
            <person name="Wildung M.R."/>
            <person name="Ritland C.E."/>
            <person name="Bousquet J."/>
            <person name="Jones S.J."/>
            <person name="Bohlmann J."/>
            <person name="Birol I."/>
        </authorList>
    </citation>
    <scope>NUCLEOTIDE SEQUENCE [LARGE SCALE GENOMIC DNA]</scope>
    <source>
        <tissue evidence="1">Flushing bud</tissue>
    </source>
</reference>
<evidence type="ECO:0000313" key="1">
    <source>
        <dbReference type="EMBL" id="KUM50634.1"/>
    </source>
</evidence>
<dbReference type="AlphaFoldDB" id="A0A101M4A4"/>
<dbReference type="EMBL" id="LKAM01000001">
    <property type="protein sequence ID" value="KUM50634.1"/>
    <property type="molecule type" value="Genomic_DNA"/>
</dbReference>
<comment type="caution">
    <text evidence="1">The sequence shown here is derived from an EMBL/GenBank/DDBJ whole genome shotgun (WGS) entry which is preliminary data.</text>
</comment>
<organism evidence="1">
    <name type="scientific">Picea glauca</name>
    <name type="common">White spruce</name>
    <name type="synonym">Pinus glauca</name>
    <dbReference type="NCBI Taxonomy" id="3330"/>
    <lineage>
        <taxon>Eukaryota</taxon>
        <taxon>Viridiplantae</taxon>
        <taxon>Streptophyta</taxon>
        <taxon>Embryophyta</taxon>
        <taxon>Tracheophyta</taxon>
        <taxon>Spermatophyta</taxon>
        <taxon>Pinopsida</taxon>
        <taxon>Pinidae</taxon>
        <taxon>Conifers I</taxon>
        <taxon>Pinales</taxon>
        <taxon>Pinaceae</taxon>
        <taxon>Picea</taxon>
    </lineage>
</organism>
<protein>
    <submittedName>
        <fullName evidence="1">Uncharacterized protein</fullName>
    </submittedName>
</protein>
<gene>
    <name evidence="1" type="ORF">ABT39_MTgene478</name>
</gene>